<proteinExistence type="predicted"/>
<sequence length="309" mass="36283">MPVIILCFDHQLKLTVLGRDHPRFGLLAVDQVGGRSVLTPNPPVIVIQEATRRLRLPLRFDSTYRSSYLPTMLCAWAEVDESTRDQYASYVTQTAARLSARAWHFEAEENPTLEFENPSRHNLFTIYDVPKPTAHKSSKEQSDPLSELAHGAPKQARIDKRVYEEIESFQAEDYIGDFADLDFLVVITLDFKDKQAFETYYDWTRKELKPQMLNTPEFLRARYYRATQESLAEDGTQGQQEANRIKSLSIYELDSDDWLWQRFVEVCQSDDWRRMEETMDLEMRKWCLKRCYPDDGKVRDRKEEANDDE</sequence>
<accession>A0A6G1IPC4</accession>
<gene>
    <name evidence="1" type="ORF">K458DRAFT_393399</name>
</gene>
<evidence type="ECO:0000313" key="2">
    <source>
        <dbReference type="Proteomes" id="UP000799291"/>
    </source>
</evidence>
<dbReference type="EMBL" id="MU005600">
    <property type="protein sequence ID" value="KAF2679840.1"/>
    <property type="molecule type" value="Genomic_DNA"/>
</dbReference>
<reference evidence="1" key="1">
    <citation type="journal article" date="2020" name="Stud. Mycol.">
        <title>101 Dothideomycetes genomes: a test case for predicting lifestyles and emergence of pathogens.</title>
        <authorList>
            <person name="Haridas S."/>
            <person name="Albert R."/>
            <person name="Binder M."/>
            <person name="Bloem J."/>
            <person name="Labutti K."/>
            <person name="Salamov A."/>
            <person name="Andreopoulos B."/>
            <person name="Baker S."/>
            <person name="Barry K."/>
            <person name="Bills G."/>
            <person name="Bluhm B."/>
            <person name="Cannon C."/>
            <person name="Castanera R."/>
            <person name="Culley D."/>
            <person name="Daum C."/>
            <person name="Ezra D."/>
            <person name="Gonzalez J."/>
            <person name="Henrissat B."/>
            <person name="Kuo A."/>
            <person name="Liang C."/>
            <person name="Lipzen A."/>
            <person name="Lutzoni F."/>
            <person name="Magnuson J."/>
            <person name="Mondo S."/>
            <person name="Nolan M."/>
            <person name="Ohm R."/>
            <person name="Pangilinan J."/>
            <person name="Park H.-J."/>
            <person name="Ramirez L."/>
            <person name="Alfaro M."/>
            <person name="Sun H."/>
            <person name="Tritt A."/>
            <person name="Yoshinaga Y."/>
            <person name="Zwiers L.-H."/>
            <person name="Turgeon B."/>
            <person name="Goodwin S."/>
            <person name="Spatafora J."/>
            <person name="Crous P."/>
            <person name="Grigoriev I."/>
        </authorList>
    </citation>
    <scope>NUCLEOTIDE SEQUENCE</scope>
    <source>
        <strain evidence="1">CBS 122367</strain>
    </source>
</reference>
<evidence type="ECO:0000313" key="1">
    <source>
        <dbReference type="EMBL" id="KAF2679840.1"/>
    </source>
</evidence>
<name>A0A6G1IPC4_9PLEO</name>
<organism evidence="1 2">
    <name type="scientific">Lentithecium fluviatile CBS 122367</name>
    <dbReference type="NCBI Taxonomy" id="1168545"/>
    <lineage>
        <taxon>Eukaryota</taxon>
        <taxon>Fungi</taxon>
        <taxon>Dikarya</taxon>
        <taxon>Ascomycota</taxon>
        <taxon>Pezizomycotina</taxon>
        <taxon>Dothideomycetes</taxon>
        <taxon>Pleosporomycetidae</taxon>
        <taxon>Pleosporales</taxon>
        <taxon>Massarineae</taxon>
        <taxon>Lentitheciaceae</taxon>
        <taxon>Lentithecium</taxon>
    </lineage>
</organism>
<dbReference type="Proteomes" id="UP000799291">
    <property type="component" value="Unassembled WGS sequence"/>
</dbReference>
<dbReference type="AlphaFoldDB" id="A0A6G1IPC4"/>
<keyword evidence="2" id="KW-1185">Reference proteome</keyword>
<protein>
    <submittedName>
        <fullName evidence="1">Uncharacterized protein</fullName>
    </submittedName>
</protein>